<dbReference type="GO" id="GO:0008360">
    <property type="term" value="P:regulation of cell shape"/>
    <property type="evidence" value="ECO:0007669"/>
    <property type="project" value="UniProtKB-KW"/>
</dbReference>
<gene>
    <name evidence="8" type="ORF">SAMN04488239_101407</name>
</gene>
<evidence type="ECO:0000313" key="8">
    <source>
        <dbReference type="EMBL" id="SDC20617.1"/>
    </source>
</evidence>
<dbReference type="EMBL" id="FMZV01000001">
    <property type="protein sequence ID" value="SDC20617.1"/>
    <property type="molecule type" value="Genomic_DNA"/>
</dbReference>
<evidence type="ECO:0000313" key="9">
    <source>
        <dbReference type="Proteomes" id="UP000199628"/>
    </source>
</evidence>
<dbReference type="GO" id="GO:0009252">
    <property type="term" value="P:peptidoglycan biosynthetic process"/>
    <property type="evidence" value="ECO:0007669"/>
    <property type="project" value="UniProtKB-KW"/>
</dbReference>
<name>A0A1G6JPJ6_9RHOB</name>
<comment type="similarity">
    <text evidence="1">Belongs to the FemABX family.</text>
</comment>
<reference evidence="9" key="1">
    <citation type="submission" date="2016-10" db="EMBL/GenBank/DDBJ databases">
        <authorList>
            <person name="Varghese N."/>
            <person name="Submissions S."/>
        </authorList>
    </citation>
    <scope>NUCLEOTIDE SEQUENCE [LARGE SCALE GENOMIC DNA]</scope>
    <source>
        <strain evidence="9">CGMCC 1.9108</strain>
    </source>
</reference>
<keyword evidence="5" id="KW-0012">Acyltransferase</keyword>
<dbReference type="PROSITE" id="PS51191">
    <property type="entry name" value="FEMABX"/>
    <property type="match status" value="1"/>
</dbReference>
<evidence type="ECO:0000256" key="3">
    <source>
        <dbReference type="ARBA" id="ARBA00022960"/>
    </source>
</evidence>
<dbReference type="InterPro" id="IPR038740">
    <property type="entry name" value="BioF2-like_GNAT_dom"/>
</dbReference>
<dbReference type="RefSeq" id="WP_093027162.1">
    <property type="nucleotide sequence ID" value="NZ_FMZV01000001.1"/>
</dbReference>
<dbReference type="PANTHER" id="PTHR36174:SF1">
    <property type="entry name" value="LIPID II:GLYCINE GLYCYLTRANSFERASE"/>
    <property type="match status" value="1"/>
</dbReference>
<proteinExistence type="inferred from homology"/>
<dbReference type="Proteomes" id="UP000199628">
    <property type="component" value="Unassembled WGS sequence"/>
</dbReference>
<dbReference type="InterPro" id="IPR050644">
    <property type="entry name" value="PG_Glycine_Bridge_Synth"/>
</dbReference>
<evidence type="ECO:0000259" key="7">
    <source>
        <dbReference type="Pfam" id="PF13480"/>
    </source>
</evidence>
<dbReference type="InterPro" id="IPR016181">
    <property type="entry name" value="Acyl_CoA_acyltransferase"/>
</dbReference>
<dbReference type="AlphaFoldDB" id="A0A1G6JPJ6"/>
<keyword evidence="4" id="KW-0573">Peptidoglycan synthesis</keyword>
<dbReference type="OrthoDB" id="341858at2"/>
<dbReference type="GO" id="GO:0071555">
    <property type="term" value="P:cell wall organization"/>
    <property type="evidence" value="ECO:0007669"/>
    <property type="project" value="UniProtKB-KW"/>
</dbReference>
<accession>A0A1G6JPJ6</accession>
<evidence type="ECO:0000256" key="4">
    <source>
        <dbReference type="ARBA" id="ARBA00022984"/>
    </source>
</evidence>
<sequence>MFEPTAPDAPPLQQSAEFAAALALCGQPPARLDDGALVLTRRLAAVPVALLSRARTDPGALPDLLARAGLRRSVILMNPDAPCPSLERLGAVPLITPAHVAELDLTGDLMAGLHPKWRNRLRHARRQGLHVSHGDLPHDPAHWLLTAEAAQQRARGYRNWPTALTLAYAGANPGATQLFTAHQGNTPIASLLILRHGTAASYHIGHSTPAGRATSAQTLLMWQAMAWLALQGVTRLDLGPVETEGNPGLARFKLGTGARLRPLGGTWAWWPPLGQTLRPLARLDRSAMHPGWTDSPAPDY</sequence>
<organism evidence="8 9">
    <name type="scientific">Ruegeria marina</name>
    <dbReference type="NCBI Taxonomy" id="639004"/>
    <lineage>
        <taxon>Bacteria</taxon>
        <taxon>Pseudomonadati</taxon>
        <taxon>Pseudomonadota</taxon>
        <taxon>Alphaproteobacteria</taxon>
        <taxon>Rhodobacterales</taxon>
        <taxon>Roseobacteraceae</taxon>
        <taxon>Ruegeria</taxon>
    </lineage>
</organism>
<evidence type="ECO:0000256" key="6">
    <source>
        <dbReference type="ARBA" id="ARBA00023316"/>
    </source>
</evidence>
<evidence type="ECO:0000256" key="5">
    <source>
        <dbReference type="ARBA" id="ARBA00023315"/>
    </source>
</evidence>
<keyword evidence="9" id="KW-1185">Reference proteome</keyword>
<dbReference type="Pfam" id="PF13480">
    <property type="entry name" value="Acetyltransf_6"/>
    <property type="match status" value="1"/>
</dbReference>
<dbReference type="InterPro" id="IPR003447">
    <property type="entry name" value="FEMABX"/>
</dbReference>
<dbReference type="Gene3D" id="3.40.630.30">
    <property type="match status" value="1"/>
</dbReference>
<keyword evidence="6" id="KW-0961">Cell wall biogenesis/degradation</keyword>
<feature type="domain" description="BioF2-like acetyltransferase" evidence="7">
    <location>
        <begin position="118"/>
        <end position="240"/>
    </location>
</feature>
<keyword evidence="2 8" id="KW-0808">Transferase</keyword>
<evidence type="ECO:0000256" key="2">
    <source>
        <dbReference type="ARBA" id="ARBA00022679"/>
    </source>
</evidence>
<dbReference type="PANTHER" id="PTHR36174">
    <property type="entry name" value="LIPID II:GLYCINE GLYCYLTRANSFERASE"/>
    <property type="match status" value="1"/>
</dbReference>
<dbReference type="GO" id="GO:0016755">
    <property type="term" value="F:aminoacyltransferase activity"/>
    <property type="evidence" value="ECO:0007669"/>
    <property type="project" value="InterPro"/>
</dbReference>
<protein>
    <submittedName>
        <fullName evidence="8">Acetyltransferase (GNAT) domain-containing protein</fullName>
    </submittedName>
</protein>
<dbReference type="STRING" id="639004.SAMN04488239_101407"/>
<evidence type="ECO:0000256" key="1">
    <source>
        <dbReference type="ARBA" id="ARBA00009943"/>
    </source>
</evidence>
<keyword evidence="3" id="KW-0133">Cell shape</keyword>
<dbReference type="SUPFAM" id="SSF55729">
    <property type="entry name" value="Acyl-CoA N-acyltransferases (Nat)"/>
    <property type="match status" value="1"/>
</dbReference>